<dbReference type="InterPro" id="IPR011011">
    <property type="entry name" value="Znf_FYVE_PHD"/>
</dbReference>
<keyword evidence="3" id="KW-0862">Zinc</keyword>
<organism evidence="7 8">
    <name type="scientific">Phytophthora fragariaefolia</name>
    <dbReference type="NCBI Taxonomy" id="1490495"/>
    <lineage>
        <taxon>Eukaryota</taxon>
        <taxon>Sar</taxon>
        <taxon>Stramenopiles</taxon>
        <taxon>Oomycota</taxon>
        <taxon>Peronosporomycetes</taxon>
        <taxon>Peronosporales</taxon>
        <taxon>Peronosporaceae</taxon>
        <taxon>Phytophthora</taxon>
    </lineage>
</organism>
<dbReference type="PROSITE" id="PS50178">
    <property type="entry name" value="ZF_FYVE"/>
    <property type="match status" value="1"/>
</dbReference>
<keyword evidence="2 4" id="KW-0863">Zinc-finger</keyword>
<evidence type="ECO:0000256" key="3">
    <source>
        <dbReference type="ARBA" id="ARBA00022833"/>
    </source>
</evidence>
<dbReference type="InterPro" id="IPR013083">
    <property type="entry name" value="Znf_RING/FYVE/PHD"/>
</dbReference>
<dbReference type="SUPFAM" id="SSF57903">
    <property type="entry name" value="FYVE/PHD zinc finger"/>
    <property type="match status" value="1"/>
</dbReference>
<evidence type="ECO:0000256" key="2">
    <source>
        <dbReference type="ARBA" id="ARBA00022771"/>
    </source>
</evidence>
<protein>
    <submittedName>
        <fullName evidence="7">Unnamed protein product</fullName>
    </submittedName>
</protein>
<gene>
    <name evidence="7" type="ORF">Pfra01_001482700</name>
</gene>
<proteinExistence type="predicted"/>
<evidence type="ECO:0000256" key="1">
    <source>
        <dbReference type="ARBA" id="ARBA00022723"/>
    </source>
</evidence>
<dbReference type="SMART" id="SM00064">
    <property type="entry name" value="FYVE"/>
    <property type="match status" value="1"/>
</dbReference>
<evidence type="ECO:0000256" key="5">
    <source>
        <dbReference type="SAM" id="MobiDB-lite"/>
    </source>
</evidence>
<dbReference type="EMBL" id="BSXT01001576">
    <property type="protein sequence ID" value="GMF43635.1"/>
    <property type="molecule type" value="Genomic_DNA"/>
</dbReference>
<sequence length="896" mass="100480">MWASSSMISESGCESSRGVRLERDPNQRRLTITRGTGDSDSHPCNVQLSDQEIVTDLLATLPKLKAAVEDHETRAPNWLRKSKTGDSVEIYELLPTRDGKGDDMDIVHSVVAAVEIECHLNEVLNVLTSHKTNHDLQASMQAIIPKKKLRQGEVLLQPHATTLDGAPIRRTRATQKSSRGGKAVRFDNACIPEDEEAGDTERKVLVSVSMTRFKSKRRLDLQGRLRNRHQRLQKLCLATLTHQFIGKQRAVHVIKTLPRSVHDQLAPIEEKHQSRSVLGSGLRGLDHISIGFDIQTRTVHCIGARGAAQSTRIIAHGYASVAPPESFGQQQQKTMTTYSPSELAQYRSAHVNAEAKHVIELLTTSLLQFERVIRRRRLGLQTFINMKHTDRDHQGYQACEVCNKGFSLLRREFPCQLCGHVCCSDCSKLYEVEQKVGEITKKRLCVRCITNVDSCIFEDEDFMAALGPAVVDDDVDYESDYDEFKDDYERRDENDTYASVGSTVACSEFESGGSPDEVSAELYADNVLERSMALQTLDRLVNSSDNVPGKQTLFERSRFTQSQLYQSQLAQSRLTQSQLNQSQLGQSQLSQSQTSFQQSLLTQSQLSNSQSQLTHSQLSNFQSNFEQSRLTQSQLSQSQSQFDQSRWKQSQFDESIVTQLRADVEDHLKRTLRATLQNTKRGFAGADESQFSIAPLERDYQLEFDGSQTMSPAHPLPPKPLPAQERRRLEHVIGSGAISPTYDRSALNMLAQIAAAHLDCPIGYVTMIDQSTQYVVGLHPRGAIGMSIPREESMCSYTIYHERPLVVKNALNDIRFSHMGFVSQTGLRFYAGFPIRAPDSAVVATICAADYKPHKYISAKQYTEMEALADLASTLIITPDIEVKAGKRDPQAFPRW</sequence>
<dbReference type="InterPro" id="IPR000306">
    <property type="entry name" value="Znf_FYVE"/>
</dbReference>
<dbReference type="Proteomes" id="UP001165121">
    <property type="component" value="Unassembled WGS sequence"/>
</dbReference>
<dbReference type="OrthoDB" id="21225at2759"/>
<dbReference type="AlphaFoldDB" id="A0A9W6XRA0"/>
<keyword evidence="1" id="KW-0479">Metal-binding</keyword>
<keyword evidence="8" id="KW-1185">Reference proteome</keyword>
<dbReference type="Gene3D" id="2.160.20.80">
    <property type="entry name" value="E3 ubiquitin-protein ligase SopA"/>
    <property type="match status" value="1"/>
</dbReference>
<dbReference type="Gene3D" id="3.30.40.10">
    <property type="entry name" value="Zinc/RING finger domain, C3HC4 (zinc finger)"/>
    <property type="match status" value="1"/>
</dbReference>
<feature type="region of interest" description="Disordered" evidence="5">
    <location>
        <begin position="1"/>
        <end position="45"/>
    </location>
</feature>
<evidence type="ECO:0000256" key="4">
    <source>
        <dbReference type="PROSITE-ProRule" id="PRU00091"/>
    </source>
</evidence>
<dbReference type="Pfam" id="PF01363">
    <property type="entry name" value="FYVE"/>
    <property type="match status" value="1"/>
</dbReference>
<evidence type="ECO:0000259" key="6">
    <source>
        <dbReference type="PROSITE" id="PS50178"/>
    </source>
</evidence>
<dbReference type="InterPro" id="IPR029016">
    <property type="entry name" value="GAF-like_dom_sf"/>
</dbReference>
<dbReference type="SUPFAM" id="SSF141571">
    <property type="entry name" value="Pentapeptide repeat-like"/>
    <property type="match status" value="1"/>
</dbReference>
<accession>A0A9W6XRA0</accession>
<dbReference type="PANTHER" id="PTHR43102">
    <property type="entry name" value="SLR1143 PROTEIN"/>
    <property type="match status" value="1"/>
</dbReference>
<feature type="compositionally biased region" description="Low complexity" evidence="5">
    <location>
        <begin position="1"/>
        <end position="16"/>
    </location>
</feature>
<dbReference type="InterPro" id="IPR017455">
    <property type="entry name" value="Znf_FYVE-rel"/>
</dbReference>
<feature type="compositionally biased region" description="Basic and acidic residues" evidence="5">
    <location>
        <begin position="17"/>
        <end position="27"/>
    </location>
</feature>
<dbReference type="GO" id="GO:0008270">
    <property type="term" value="F:zinc ion binding"/>
    <property type="evidence" value="ECO:0007669"/>
    <property type="project" value="UniProtKB-KW"/>
</dbReference>
<comment type="caution">
    <text evidence="7">The sequence shown here is derived from an EMBL/GenBank/DDBJ whole genome shotgun (WGS) entry which is preliminary data.</text>
</comment>
<evidence type="ECO:0000313" key="8">
    <source>
        <dbReference type="Proteomes" id="UP001165121"/>
    </source>
</evidence>
<feature type="domain" description="FYVE-type" evidence="6">
    <location>
        <begin position="393"/>
        <end position="453"/>
    </location>
</feature>
<evidence type="ECO:0000313" key="7">
    <source>
        <dbReference type="EMBL" id="GMF43635.1"/>
    </source>
</evidence>
<dbReference type="InterPro" id="IPR003018">
    <property type="entry name" value="GAF"/>
</dbReference>
<dbReference type="PANTHER" id="PTHR43102:SF2">
    <property type="entry name" value="GAF DOMAIN-CONTAINING PROTEIN"/>
    <property type="match status" value="1"/>
</dbReference>
<dbReference type="SUPFAM" id="SSF55781">
    <property type="entry name" value="GAF domain-like"/>
    <property type="match status" value="1"/>
</dbReference>
<reference evidence="7" key="1">
    <citation type="submission" date="2023-04" db="EMBL/GenBank/DDBJ databases">
        <title>Phytophthora fragariaefolia NBRC 109709.</title>
        <authorList>
            <person name="Ichikawa N."/>
            <person name="Sato H."/>
            <person name="Tonouchi N."/>
        </authorList>
    </citation>
    <scope>NUCLEOTIDE SEQUENCE</scope>
    <source>
        <strain evidence="7">NBRC 109709</strain>
    </source>
</reference>
<dbReference type="Gene3D" id="3.30.450.40">
    <property type="match status" value="1"/>
</dbReference>
<dbReference type="CDD" id="cd00065">
    <property type="entry name" value="FYVE_like_SF"/>
    <property type="match status" value="1"/>
</dbReference>
<dbReference type="Pfam" id="PF01590">
    <property type="entry name" value="GAF"/>
    <property type="match status" value="1"/>
</dbReference>
<feature type="compositionally biased region" description="Polar residues" evidence="5">
    <location>
        <begin position="28"/>
        <end position="45"/>
    </location>
</feature>
<name>A0A9W6XRA0_9STRA</name>